<dbReference type="EMBL" id="KN411805">
    <property type="protein sequence ID" value="KHG18945.1"/>
    <property type="molecule type" value="Genomic_DNA"/>
</dbReference>
<dbReference type="Proteomes" id="UP000032142">
    <property type="component" value="Unassembled WGS sequence"/>
</dbReference>
<protein>
    <submittedName>
        <fullName evidence="1">Uncharacterized protein</fullName>
    </submittedName>
</protein>
<proteinExistence type="predicted"/>
<evidence type="ECO:0000313" key="1">
    <source>
        <dbReference type="EMBL" id="KHG18945.1"/>
    </source>
</evidence>
<reference evidence="2" key="1">
    <citation type="submission" date="2014-09" db="EMBL/GenBank/DDBJ databases">
        <authorList>
            <person name="Mudge J."/>
            <person name="Ramaraj T."/>
            <person name="Lindquist I.E."/>
            <person name="Bharti A.K."/>
            <person name="Sundararajan A."/>
            <person name="Cameron C.T."/>
            <person name="Woodward J.E."/>
            <person name="May G.D."/>
            <person name="Brubaker C."/>
            <person name="Broadhvest J."/>
            <person name="Wilkins T.A."/>
        </authorList>
    </citation>
    <scope>NUCLEOTIDE SEQUENCE</scope>
    <source>
        <strain evidence="2">cv. AKA8401</strain>
    </source>
</reference>
<keyword evidence="2" id="KW-1185">Reference proteome</keyword>
<organism evidence="1 2">
    <name type="scientific">Gossypium arboreum</name>
    <name type="common">Tree cotton</name>
    <name type="synonym">Gossypium nanking</name>
    <dbReference type="NCBI Taxonomy" id="29729"/>
    <lineage>
        <taxon>Eukaryota</taxon>
        <taxon>Viridiplantae</taxon>
        <taxon>Streptophyta</taxon>
        <taxon>Embryophyta</taxon>
        <taxon>Tracheophyta</taxon>
        <taxon>Spermatophyta</taxon>
        <taxon>Magnoliopsida</taxon>
        <taxon>eudicotyledons</taxon>
        <taxon>Gunneridae</taxon>
        <taxon>Pentapetalae</taxon>
        <taxon>rosids</taxon>
        <taxon>malvids</taxon>
        <taxon>Malvales</taxon>
        <taxon>Malvaceae</taxon>
        <taxon>Malvoideae</taxon>
        <taxon>Gossypium</taxon>
    </lineage>
</organism>
<accession>A0A0B0P1L8</accession>
<sequence>MCLSCVRHTVMLHGRVSPGVDIKMKLVCSTRSHTQACDWPCGTS</sequence>
<dbReference type="AlphaFoldDB" id="A0A0B0P1L8"/>
<gene>
    <name evidence="1" type="ORF">F383_09171</name>
</gene>
<evidence type="ECO:0000313" key="2">
    <source>
        <dbReference type="Proteomes" id="UP000032142"/>
    </source>
</evidence>
<name>A0A0B0P1L8_GOSAR</name>